<feature type="transmembrane region" description="Helical" evidence="1">
    <location>
        <begin position="100"/>
        <end position="124"/>
    </location>
</feature>
<evidence type="ECO:0000313" key="2">
    <source>
        <dbReference type="EMBL" id="KRL84341.1"/>
    </source>
</evidence>
<keyword evidence="1" id="KW-1133">Transmembrane helix</keyword>
<feature type="transmembrane region" description="Helical" evidence="1">
    <location>
        <begin position="53"/>
        <end position="71"/>
    </location>
</feature>
<keyword evidence="1" id="KW-0472">Membrane</keyword>
<dbReference type="AlphaFoldDB" id="A0A0R1U0D2"/>
<organism evidence="2 3">
    <name type="scientific">Ligilactobacillus equi DSM 15833 = JCM 10991</name>
    <dbReference type="NCBI Taxonomy" id="1423740"/>
    <lineage>
        <taxon>Bacteria</taxon>
        <taxon>Bacillati</taxon>
        <taxon>Bacillota</taxon>
        <taxon>Bacilli</taxon>
        <taxon>Lactobacillales</taxon>
        <taxon>Lactobacillaceae</taxon>
        <taxon>Ligilactobacillus</taxon>
    </lineage>
</organism>
<dbReference type="RefSeq" id="WP_023859273.1">
    <property type="nucleotide sequence ID" value="NZ_AZFH01000010.1"/>
</dbReference>
<accession>A0A0R1U0D2</accession>
<name>A0A0R1U0D2_9LACO</name>
<reference evidence="2 3" key="1">
    <citation type="journal article" date="2015" name="Genome Announc.">
        <title>Expanding the biotechnology potential of lactobacilli through comparative genomics of 213 strains and associated genera.</title>
        <authorList>
            <person name="Sun Z."/>
            <person name="Harris H.M."/>
            <person name="McCann A."/>
            <person name="Guo C."/>
            <person name="Argimon S."/>
            <person name="Zhang W."/>
            <person name="Yang X."/>
            <person name="Jeffery I.B."/>
            <person name="Cooney J.C."/>
            <person name="Kagawa T.F."/>
            <person name="Liu W."/>
            <person name="Song Y."/>
            <person name="Salvetti E."/>
            <person name="Wrobel A."/>
            <person name="Rasinkangas P."/>
            <person name="Parkhill J."/>
            <person name="Rea M.C."/>
            <person name="O'Sullivan O."/>
            <person name="Ritari J."/>
            <person name="Douillard F.P."/>
            <person name="Paul Ross R."/>
            <person name="Yang R."/>
            <person name="Briner A.E."/>
            <person name="Felis G.E."/>
            <person name="de Vos W.M."/>
            <person name="Barrangou R."/>
            <person name="Klaenhammer T.R."/>
            <person name="Caufield P.W."/>
            <person name="Cui Y."/>
            <person name="Zhang H."/>
            <person name="O'Toole P.W."/>
        </authorList>
    </citation>
    <scope>NUCLEOTIDE SEQUENCE [LARGE SCALE GENOMIC DNA]</scope>
    <source>
        <strain evidence="2 3">DSM 15833</strain>
    </source>
</reference>
<feature type="transmembrane region" description="Helical" evidence="1">
    <location>
        <begin position="12"/>
        <end position="33"/>
    </location>
</feature>
<dbReference type="EMBL" id="AZFH01000010">
    <property type="protein sequence ID" value="KRL84341.1"/>
    <property type="molecule type" value="Genomic_DNA"/>
</dbReference>
<sequence length="164" mass="18205">MLKIIREAITSFEKIFATFCGFVLFTLSVNILNPNYSKLTHITPNTAFSISDVLVEFGIFLGCAYFFLVMVSEFNVNEAGPLFKAIFYGKDGKIREKVKSVMNVLTTVLSLSFIVFSLIVSVALLKFIGFFSFLSVVACLFLLTAAVIILNCVLEILIKLTNLS</sequence>
<comment type="caution">
    <text evidence="2">The sequence shown here is derived from an EMBL/GenBank/DDBJ whole genome shotgun (WGS) entry which is preliminary data.</text>
</comment>
<evidence type="ECO:0000256" key="1">
    <source>
        <dbReference type="SAM" id="Phobius"/>
    </source>
</evidence>
<feature type="transmembrane region" description="Helical" evidence="1">
    <location>
        <begin position="130"/>
        <end position="158"/>
    </location>
</feature>
<keyword evidence="1" id="KW-0812">Transmembrane</keyword>
<gene>
    <name evidence="2" type="ORF">FC36_GL000264</name>
</gene>
<evidence type="ECO:0000313" key="3">
    <source>
        <dbReference type="Proteomes" id="UP000051048"/>
    </source>
</evidence>
<proteinExistence type="predicted"/>
<protein>
    <submittedName>
        <fullName evidence="2">Uncharacterized protein</fullName>
    </submittedName>
</protein>
<dbReference type="Proteomes" id="UP000051048">
    <property type="component" value="Unassembled WGS sequence"/>
</dbReference>
<dbReference type="PATRIC" id="fig|1423740.3.peg.283"/>